<dbReference type="AlphaFoldDB" id="A0A2S7XDZ4"/>
<dbReference type="PANTHER" id="PTHR30086:SF20">
    <property type="entry name" value="ARGININE EXPORTER PROTEIN ARGO-RELATED"/>
    <property type="match status" value="1"/>
</dbReference>
<evidence type="ECO:0000313" key="8">
    <source>
        <dbReference type="Proteomes" id="UP000239263"/>
    </source>
</evidence>
<dbReference type="PANTHER" id="PTHR30086">
    <property type="entry name" value="ARGININE EXPORTER PROTEIN ARGO"/>
    <property type="match status" value="1"/>
</dbReference>
<feature type="transmembrane region" description="Helical" evidence="6">
    <location>
        <begin position="74"/>
        <end position="91"/>
    </location>
</feature>
<evidence type="ECO:0000256" key="4">
    <source>
        <dbReference type="ARBA" id="ARBA00022989"/>
    </source>
</evidence>
<dbReference type="InterPro" id="IPR001123">
    <property type="entry name" value="LeuE-type"/>
</dbReference>
<reference evidence="7 8" key="1">
    <citation type="submission" date="2016-12" db="EMBL/GenBank/DDBJ databases">
        <title>Diversity of luminous bacteria.</title>
        <authorList>
            <person name="Yoshizawa S."/>
            <person name="Kogure K."/>
        </authorList>
    </citation>
    <scope>NUCLEOTIDE SEQUENCE [LARGE SCALE GENOMIC DNA]</scope>
    <source>
        <strain evidence="7 8">ATCC 33715</strain>
    </source>
</reference>
<evidence type="ECO:0000256" key="3">
    <source>
        <dbReference type="ARBA" id="ARBA00022692"/>
    </source>
</evidence>
<name>A0A2S7XDZ4_9GAMM</name>
<feature type="transmembrane region" description="Helical" evidence="6">
    <location>
        <begin position="153"/>
        <end position="179"/>
    </location>
</feature>
<keyword evidence="4 6" id="KW-1133">Transmembrane helix</keyword>
<dbReference type="EMBL" id="MSCO01000001">
    <property type="protein sequence ID" value="PQJ89355.1"/>
    <property type="molecule type" value="Genomic_DNA"/>
</dbReference>
<dbReference type="PIRSF" id="PIRSF006324">
    <property type="entry name" value="LeuE"/>
    <property type="match status" value="1"/>
</dbReference>
<keyword evidence="3 6" id="KW-0812">Transmembrane</keyword>
<evidence type="ECO:0000313" key="7">
    <source>
        <dbReference type="EMBL" id="PQJ89355.1"/>
    </source>
</evidence>
<accession>A0A2S7XDZ4</accession>
<feature type="transmembrane region" description="Helical" evidence="6">
    <location>
        <begin position="43"/>
        <end position="68"/>
    </location>
</feature>
<feature type="transmembrane region" description="Helical" evidence="6">
    <location>
        <begin position="6"/>
        <end position="31"/>
    </location>
</feature>
<evidence type="ECO:0000256" key="1">
    <source>
        <dbReference type="ARBA" id="ARBA00004651"/>
    </source>
</evidence>
<keyword evidence="5 6" id="KW-0472">Membrane</keyword>
<feature type="transmembrane region" description="Helical" evidence="6">
    <location>
        <begin position="126"/>
        <end position="147"/>
    </location>
</feature>
<dbReference type="Pfam" id="PF01810">
    <property type="entry name" value="LysE"/>
    <property type="match status" value="1"/>
</dbReference>
<dbReference type="RefSeq" id="WP_181044576.1">
    <property type="nucleotide sequence ID" value="NZ_CAWNRT010000001.1"/>
</dbReference>
<sequence>MDIHVILDFWAFFIAILLLTMTPGLDTALVIRNTTRGGWKDGITCSLGICCGLFVHATMSAIGLSVFLVSSAELFTVIKTIGAAYLIWLGIQSIKSTFSKRRNTVEVTNKIKEKKASLTLSFKEGFLSNILNPKTAVFYLALLPQFINPEYNAFAQSLLMASVHFIIAMFWQGGIALLVEKAQVLMSSEKMTHRIERITGSVLILLGVNLLVSK</sequence>
<proteinExistence type="predicted"/>
<evidence type="ECO:0000256" key="2">
    <source>
        <dbReference type="ARBA" id="ARBA00022475"/>
    </source>
</evidence>
<protein>
    <submittedName>
        <fullName evidence="7">Threonine transporter RhtB</fullName>
    </submittedName>
</protein>
<comment type="caution">
    <text evidence="7">The sequence shown here is derived from an EMBL/GenBank/DDBJ whole genome shotgun (WGS) entry which is preliminary data.</text>
</comment>
<dbReference type="GO" id="GO:0015171">
    <property type="term" value="F:amino acid transmembrane transporter activity"/>
    <property type="evidence" value="ECO:0007669"/>
    <property type="project" value="TreeGrafter"/>
</dbReference>
<evidence type="ECO:0000256" key="6">
    <source>
        <dbReference type="SAM" id="Phobius"/>
    </source>
</evidence>
<organism evidence="7 8">
    <name type="scientific">Aliivibrio sifiae</name>
    <dbReference type="NCBI Taxonomy" id="566293"/>
    <lineage>
        <taxon>Bacteria</taxon>
        <taxon>Pseudomonadati</taxon>
        <taxon>Pseudomonadota</taxon>
        <taxon>Gammaproteobacteria</taxon>
        <taxon>Vibrionales</taxon>
        <taxon>Vibrionaceae</taxon>
        <taxon>Aliivibrio</taxon>
    </lineage>
</organism>
<evidence type="ECO:0000256" key="5">
    <source>
        <dbReference type="ARBA" id="ARBA00023136"/>
    </source>
</evidence>
<dbReference type="Proteomes" id="UP000239263">
    <property type="component" value="Unassembled WGS sequence"/>
</dbReference>
<dbReference type="GO" id="GO:0005886">
    <property type="term" value="C:plasma membrane"/>
    <property type="evidence" value="ECO:0007669"/>
    <property type="project" value="UniProtKB-SubCell"/>
</dbReference>
<keyword evidence="2" id="KW-1003">Cell membrane</keyword>
<comment type="subcellular location">
    <subcellularLocation>
        <location evidence="1">Cell membrane</location>
        <topology evidence="1">Multi-pass membrane protein</topology>
    </subcellularLocation>
</comment>
<gene>
    <name evidence="7" type="ORF">BTO22_07035</name>
</gene>